<feature type="transmembrane region" description="Helical" evidence="2">
    <location>
        <begin position="295"/>
        <end position="313"/>
    </location>
</feature>
<dbReference type="PANTHER" id="PTHR43568">
    <property type="entry name" value="P PROTEIN"/>
    <property type="match status" value="1"/>
</dbReference>
<feature type="transmembrane region" description="Helical" evidence="2">
    <location>
        <begin position="216"/>
        <end position="239"/>
    </location>
</feature>
<comment type="caution">
    <text evidence="3">The sequence shown here is derived from an EMBL/GenBank/DDBJ whole genome shotgun (WGS) entry which is preliminary data.</text>
</comment>
<evidence type="ECO:0000313" key="4">
    <source>
        <dbReference type="Proteomes" id="UP001597280"/>
    </source>
</evidence>
<feature type="region of interest" description="Disordered" evidence="1">
    <location>
        <begin position="477"/>
        <end position="500"/>
    </location>
</feature>
<protein>
    <submittedName>
        <fullName evidence="3">Sodium:proton antiporter</fullName>
    </submittedName>
</protein>
<evidence type="ECO:0000256" key="1">
    <source>
        <dbReference type="SAM" id="MobiDB-lite"/>
    </source>
</evidence>
<dbReference type="InterPro" id="IPR051475">
    <property type="entry name" value="Diverse_Ion_Transporter"/>
</dbReference>
<keyword evidence="4" id="KW-1185">Reference proteome</keyword>
<feature type="transmembrane region" description="Helical" evidence="2">
    <location>
        <begin position="365"/>
        <end position="384"/>
    </location>
</feature>
<dbReference type="InterPro" id="IPR031566">
    <property type="entry name" value="CitMHS_2"/>
</dbReference>
<feature type="transmembrane region" description="Helical" evidence="2">
    <location>
        <begin position="134"/>
        <end position="153"/>
    </location>
</feature>
<evidence type="ECO:0000256" key="2">
    <source>
        <dbReference type="SAM" id="Phobius"/>
    </source>
</evidence>
<dbReference type="PANTHER" id="PTHR43568:SF1">
    <property type="entry name" value="P PROTEIN"/>
    <property type="match status" value="1"/>
</dbReference>
<dbReference type="RefSeq" id="WP_137769526.1">
    <property type="nucleotide sequence ID" value="NZ_BAAAIS010000002.1"/>
</dbReference>
<dbReference type="Pfam" id="PF16980">
    <property type="entry name" value="CitMHS_2"/>
    <property type="match status" value="1"/>
</dbReference>
<feature type="transmembrane region" description="Helical" evidence="2">
    <location>
        <begin position="413"/>
        <end position="430"/>
    </location>
</feature>
<accession>A0ABW4PY29</accession>
<feature type="transmembrane region" description="Helical" evidence="2">
    <location>
        <begin position="38"/>
        <end position="56"/>
    </location>
</feature>
<organism evidence="3 4">
    <name type="scientific">Brachybacterium rhamnosum</name>
    <dbReference type="NCBI Taxonomy" id="173361"/>
    <lineage>
        <taxon>Bacteria</taxon>
        <taxon>Bacillati</taxon>
        <taxon>Actinomycetota</taxon>
        <taxon>Actinomycetes</taxon>
        <taxon>Micrococcales</taxon>
        <taxon>Dermabacteraceae</taxon>
        <taxon>Brachybacterium</taxon>
    </lineage>
</organism>
<evidence type="ECO:0000313" key="3">
    <source>
        <dbReference type="EMBL" id="MFD1834700.1"/>
    </source>
</evidence>
<feature type="transmembrane region" description="Helical" evidence="2">
    <location>
        <begin position="173"/>
        <end position="195"/>
    </location>
</feature>
<feature type="transmembrane region" description="Helical" evidence="2">
    <location>
        <begin position="68"/>
        <end position="87"/>
    </location>
</feature>
<proteinExistence type="predicted"/>
<sequence>MTFPAWSIAPFVLMLAAIAIAPLVPALAKHWEHPRNQLLWSLLLGVPVTIGVLLAGRGDLVTVAGVEYLQFIALLFALFVVSGGIFLRGDIAATPRTNTIFLAVGGVLASFIGTTGAAMLLIRPLLNTNAERRHTAHTVVFTILIVANCGGLLTPLGDPPLFLGMLRGVPFTWTLHLAPMWLFVNALLLLTYWALDRRIIAHERPEDVAADRTHVTPLRLAGASSLIWFAVIIVAVAVIPSVDGHELAEGHAHGAGLVPWREIVMVGAALAALRFGNRAVRYEDNQFELGPIKEVAALFIGIFLTMVPALEVLRNAAPKLPLNEITLFVFTGGLSAVLDNAPTYATFFEMATQLPGEPRVADVPHLYLVSISLGAVLCGAITYIGNGPNFMVKSVAESRGVQMPSFGGYVQRTFMYLVPVLVAMVLLFIAQSTWTTIAGVFLTALLLARITHLFVTFDGTVGVALLDPDVRASLPGRQLPRGAAERDRPVGALEPGHRED</sequence>
<feature type="transmembrane region" description="Helical" evidence="2">
    <location>
        <begin position="436"/>
        <end position="455"/>
    </location>
</feature>
<keyword evidence="2" id="KW-1133">Transmembrane helix</keyword>
<keyword evidence="2" id="KW-0472">Membrane</keyword>
<gene>
    <name evidence="3" type="ORF">ACFSDA_06370</name>
</gene>
<dbReference type="Proteomes" id="UP001597280">
    <property type="component" value="Unassembled WGS sequence"/>
</dbReference>
<reference evidence="4" key="1">
    <citation type="journal article" date="2019" name="Int. J. Syst. Evol. Microbiol.">
        <title>The Global Catalogue of Microorganisms (GCM) 10K type strain sequencing project: providing services to taxonomists for standard genome sequencing and annotation.</title>
        <authorList>
            <consortium name="The Broad Institute Genomics Platform"/>
            <consortium name="The Broad Institute Genome Sequencing Center for Infectious Disease"/>
            <person name="Wu L."/>
            <person name="Ma J."/>
        </authorList>
    </citation>
    <scope>NUCLEOTIDE SEQUENCE [LARGE SCALE GENOMIC DNA]</scope>
    <source>
        <strain evidence="4">JCM 11650</strain>
    </source>
</reference>
<name>A0ABW4PY29_9MICO</name>
<feature type="compositionally biased region" description="Basic and acidic residues" evidence="1">
    <location>
        <begin position="483"/>
        <end position="500"/>
    </location>
</feature>
<feature type="transmembrane region" description="Helical" evidence="2">
    <location>
        <begin position="325"/>
        <end position="345"/>
    </location>
</feature>
<dbReference type="EMBL" id="JBHUFL010000002">
    <property type="protein sequence ID" value="MFD1834700.1"/>
    <property type="molecule type" value="Genomic_DNA"/>
</dbReference>
<feature type="transmembrane region" description="Helical" evidence="2">
    <location>
        <begin position="99"/>
        <end position="122"/>
    </location>
</feature>
<keyword evidence="2" id="KW-0812">Transmembrane</keyword>